<keyword evidence="3 6" id="KW-0378">Hydrolase</keyword>
<evidence type="ECO:0000313" key="6">
    <source>
        <dbReference type="EMBL" id="MFI6499857.1"/>
    </source>
</evidence>
<dbReference type="EMBL" id="JBITGY010000005">
    <property type="protein sequence ID" value="MFI6499857.1"/>
    <property type="molecule type" value="Genomic_DNA"/>
</dbReference>
<evidence type="ECO:0000256" key="1">
    <source>
        <dbReference type="ARBA" id="ARBA00010088"/>
    </source>
</evidence>
<evidence type="ECO:0000256" key="3">
    <source>
        <dbReference type="ARBA" id="ARBA00022801"/>
    </source>
</evidence>
<organism evidence="6 7">
    <name type="scientific">Nonomuraea typhae</name>
    <dbReference type="NCBI Taxonomy" id="2603600"/>
    <lineage>
        <taxon>Bacteria</taxon>
        <taxon>Bacillati</taxon>
        <taxon>Actinomycetota</taxon>
        <taxon>Actinomycetes</taxon>
        <taxon>Streptosporangiales</taxon>
        <taxon>Streptosporangiaceae</taxon>
        <taxon>Nonomuraea</taxon>
    </lineage>
</organism>
<evidence type="ECO:0000259" key="5">
    <source>
        <dbReference type="Pfam" id="PF08386"/>
    </source>
</evidence>
<gene>
    <name evidence="6" type="ORF">ACIBG2_20885</name>
</gene>
<accession>A0ABW7YVB0</accession>
<comment type="similarity">
    <text evidence="1">Belongs to the peptidase S33 family.</text>
</comment>
<comment type="caution">
    <text evidence="6">The sequence shown here is derived from an EMBL/GenBank/DDBJ whole genome shotgun (WGS) entry which is preliminary data.</text>
</comment>
<dbReference type="PROSITE" id="PS51257">
    <property type="entry name" value="PROKAR_LIPOPROTEIN"/>
    <property type="match status" value="1"/>
</dbReference>
<protein>
    <submittedName>
        <fullName evidence="6">Alpha/beta hydrolase</fullName>
    </submittedName>
</protein>
<dbReference type="GO" id="GO:0016787">
    <property type="term" value="F:hydrolase activity"/>
    <property type="evidence" value="ECO:0007669"/>
    <property type="project" value="UniProtKB-KW"/>
</dbReference>
<reference evidence="6 7" key="1">
    <citation type="submission" date="2024-10" db="EMBL/GenBank/DDBJ databases">
        <title>The Natural Products Discovery Center: Release of the First 8490 Sequenced Strains for Exploring Actinobacteria Biosynthetic Diversity.</title>
        <authorList>
            <person name="Kalkreuter E."/>
            <person name="Kautsar S.A."/>
            <person name="Yang D."/>
            <person name="Bader C.D."/>
            <person name="Teijaro C.N."/>
            <person name="Fluegel L."/>
            <person name="Davis C.M."/>
            <person name="Simpson J.R."/>
            <person name="Lauterbach L."/>
            <person name="Steele A.D."/>
            <person name="Gui C."/>
            <person name="Meng S."/>
            <person name="Li G."/>
            <person name="Viehrig K."/>
            <person name="Ye F."/>
            <person name="Su P."/>
            <person name="Kiefer A.F."/>
            <person name="Nichols A."/>
            <person name="Cepeda A.J."/>
            <person name="Yan W."/>
            <person name="Fan B."/>
            <person name="Jiang Y."/>
            <person name="Adhikari A."/>
            <person name="Zheng C.-J."/>
            <person name="Schuster L."/>
            <person name="Cowan T.M."/>
            <person name="Smanski M.J."/>
            <person name="Chevrette M.G."/>
            <person name="De Carvalho L.P.S."/>
            <person name="Shen B."/>
        </authorList>
    </citation>
    <scope>NUCLEOTIDE SEQUENCE [LARGE SCALE GENOMIC DNA]</scope>
    <source>
        <strain evidence="6 7">NPDC050545</strain>
    </source>
</reference>
<keyword evidence="2 4" id="KW-0732">Signal</keyword>
<evidence type="ECO:0000313" key="7">
    <source>
        <dbReference type="Proteomes" id="UP001612741"/>
    </source>
</evidence>
<dbReference type="InterPro" id="IPR013595">
    <property type="entry name" value="Pept_S33_TAP-like_C"/>
</dbReference>
<feature type="signal peptide" evidence="4">
    <location>
        <begin position="1"/>
        <end position="21"/>
    </location>
</feature>
<dbReference type="Pfam" id="PF08386">
    <property type="entry name" value="Abhydrolase_4"/>
    <property type="match status" value="1"/>
</dbReference>
<evidence type="ECO:0000256" key="4">
    <source>
        <dbReference type="SAM" id="SignalP"/>
    </source>
</evidence>
<name>A0ABW7YVB0_9ACTN</name>
<feature type="chain" id="PRO_5045341299" evidence="4">
    <location>
        <begin position="22"/>
        <end position="475"/>
    </location>
</feature>
<dbReference type="PANTHER" id="PTHR43248">
    <property type="entry name" value="2-SUCCINYL-6-HYDROXY-2,4-CYCLOHEXADIENE-1-CARBOXYLATE SYNTHASE"/>
    <property type="match status" value="1"/>
</dbReference>
<evidence type="ECO:0000256" key="2">
    <source>
        <dbReference type="ARBA" id="ARBA00022729"/>
    </source>
</evidence>
<proteinExistence type="inferred from homology"/>
<dbReference type="RefSeq" id="WP_397083411.1">
    <property type="nucleotide sequence ID" value="NZ_JBITGY010000005.1"/>
</dbReference>
<dbReference type="Proteomes" id="UP001612741">
    <property type="component" value="Unassembled WGS sequence"/>
</dbReference>
<dbReference type="Gene3D" id="3.40.50.1820">
    <property type="entry name" value="alpha/beta hydrolase"/>
    <property type="match status" value="1"/>
</dbReference>
<dbReference type="InterPro" id="IPR051601">
    <property type="entry name" value="Serine_prot/Carboxylest_S33"/>
</dbReference>
<dbReference type="PANTHER" id="PTHR43248:SF29">
    <property type="entry name" value="TRIPEPTIDYL AMINOPEPTIDASE"/>
    <property type="match status" value="1"/>
</dbReference>
<sequence length="475" mass="50716">MASVWCRVVLAALTLLSAACAPTPPPSLTWSDCGDGFQCTRLQVPLDHANPASNRISISVIRLPATGDRIGSLLVNPGGPGVSGIDYTRAAPAIFPQSVRSRFDIVGFDPRGVGQSTPITCLPDAELAAFIAMDPTPDTPAERTALEKASKAFARACQSRSGTLLPHVSTTDAARDMDLLRAALGEEKLTYLGKSYGTYLGAAYAHLFPARVRAMVLDGGIDPTLSRERLNLDQAIAFETAYAEYARTCPRSTTCPFTTEESAQSTLHTLLKSTDKAPLSSEQTRPVPESLTTLGLLAPLYDRTTWPILSESLTQAQSGDGTLLLTSADSLVGRNEDGTYTNQTESGLAITCADTPHPTAGELTRAASESTRSAPNFGPYIMWSTLPCAYWPTRPTPPTTPKAPGTPPLLTIGTTRDPATPYHWSQSLTDHLQSATLLTYEGDGHTAYSNGSTCIDNHVNRYLTTLTTPPRGTRC</sequence>
<feature type="domain" description="Peptidase S33 tripeptidyl aminopeptidase-like C-terminal" evidence="5">
    <location>
        <begin position="375"/>
        <end position="475"/>
    </location>
</feature>
<keyword evidence="7" id="KW-1185">Reference proteome</keyword>
<dbReference type="SUPFAM" id="SSF53474">
    <property type="entry name" value="alpha/beta-Hydrolases"/>
    <property type="match status" value="1"/>
</dbReference>
<dbReference type="InterPro" id="IPR029058">
    <property type="entry name" value="AB_hydrolase_fold"/>
</dbReference>